<organism evidence="2 3">
    <name type="scientific">Candidatus Aquirickettsiella gammari</name>
    <dbReference type="NCBI Taxonomy" id="2016198"/>
    <lineage>
        <taxon>Bacteria</taxon>
        <taxon>Pseudomonadati</taxon>
        <taxon>Pseudomonadota</taxon>
        <taxon>Gammaproteobacteria</taxon>
        <taxon>Legionellales</taxon>
        <taxon>Coxiellaceae</taxon>
        <taxon>Candidatus Aquirickettsiella</taxon>
    </lineage>
</organism>
<evidence type="ECO:0000313" key="3">
    <source>
        <dbReference type="Proteomes" id="UP000226429"/>
    </source>
</evidence>
<accession>A0A370CJB7</accession>
<keyword evidence="1" id="KW-0175">Coiled coil</keyword>
<dbReference type="AlphaFoldDB" id="A0A370CJB7"/>
<reference evidence="2 3" key="1">
    <citation type="journal article" date="2017" name="Int. J. Syst. Evol. Microbiol.">
        <title>Aquarickettsiella crustaci n. gen. n. sp. (Gammaproteobacteria: Legionellales: Coxiellaceae); a bacterial pathogen of the freshwater crustacean: Gammarus fossarum (Malacostraca: Amphipoda).</title>
        <authorList>
            <person name="Bojko J."/>
            <person name="Dunn A.M."/>
            <person name="Stebbing P.D."/>
            <person name="Van Aerle R."/>
            <person name="Bacela-Spychalska K."/>
            <person name="Bean T.P."/>
            <person name="Stentiford G.D."/>
        </authorList>
    </citation>
    <scope>NUCLEOTIDE SEQUENCE [LARGE SCALE GENOMIC DNA]</scope>
    <source>
        <strain evidence="2">RA15029</strain>
    </source>
</reference>
<keyword evidence="3" id="KW-1185">Reference proteome</keyword>
<evidence type="ECO:0000313" key="2">
    <source>
        <dbReference type="EMBL" id="RDH40396.1"/>
    </source>
</evidence>
<gene>
    <name evidence="2" type="ORF">CFE62_003980</name>
</gene>
<comment type="caution">
    <text evidence="2">The sequence shown here is derived from an EMBL/GenBank/DDBJ whole genome shotgun (WGS) entry which is preliminary data.</text>
</comment>
<reference evidence="2 3" key="2">
    <citation type="journal article" date="2018" name="J. Invertebr. Pathol.">
        <title>'Candidatus Aquirickettsiella gammari' (Gammaproteobacteria: Legionellales: Coxiellaceae): A bacterial pathogen of the freshwater crustacean Gammarus fossarum (Malacostraca: Amphipoda).</title>
        <authorList>
            <person name="Bojko J."/>
            <person name="Dunn A.M."/>
            <person name="Stebbing P.D."/>
            <person name="van Aerle R."/>
            <person name="Bacela-Spychalska K."/>
            <person name="Bean T.P."/>
            <person name="Urrutia A."/>
            <person name="Stentiford G.D."/>
        </authorList>
    </citation>
    <scope>NUCLEOTIDE SEQUENCE [LARGE SCALE GENOMIC DNA]</scope>
    <source>
        <strain evidence="2">RA15029</strain>
    </source>
</reference>
<dbReference type="Proteomes" id="UP000226429">
    <property type="component" value="Unassembled WGS sequence"/>
</dbReference>
<dbReference type="EMBL" id="NMOS02000009">
    <property type="protein sequence ID" value="RDH40396.1"/>
    <property type="molecule type" value="Genomic_DNA"/>
</dbReference>
<sequence length="757" mass="88179">MPDTKTESLALEKSILRKIDSLKTTSLKEAFENYFKNECVLNNFLNNQLVDDVVFNALERCLYRVKGYQKIDTDLPDSFILEEDACFIRPKLDELRLKLADLYADILDNNTSKELDAKNSYVEIKNFFNKVYKSDISKVSFSNKLIIFDLLLNLLAKKNDVTLEKFHKEFTPLFIFIQSLITKQKNLVILLEYLNNLGSEFNEVNSYSDENILAIKKYFYSIIRSLDKDKKIIDQHLLKVLTKLVKEQSNDPLKKFSIIFIEKCLNDVGMTHSDFNFVIGLVYSALKKSNSKPLKIVQNSEFFNKFKQVVGKKYFNDPLKEFEETFKELSKQTISSEILNFTSTKESFPIRTERDKFIANYFPAEESIKQAKVNENFRRSLKVLNLTNKIEEKLPINYLTKNIGKFKLINTLNSETLGKLKENIISASENLSDIFFSAAENFKVKNDLNNLSKIKDINQVSEEAKINVNSLKLKLSDFIEKLKNLENKITLFVTNISVIDELNMSGTEFSPTSLENGKDIEKNIDEHVKSFKDNYFNLSQELLNLLIGEEIKKENDWFDGNNKSSLTERLFNRGYLSGNLVIKKIKSKLDENMNFNKYKGFFERESFWDLLSYGIIRWPWSNKEIFAIKWAEQLCLPMVLDLKEQLLNFELMSEEDSLEKILSLPKYVNPDKILLFHQQLMRFRRKIIAYKSKIEVLDKEIDKLAEQAKEVIPCSHKPIFIDSSFLANTQSSSKDRTESSIPNIVKADLSRTFYNVR</sequence>
<name>A0A370CJB7_9COXI</name>
<feature type="coiled-coil region" evidence="1">
    <location>
        <begin position="454"/>
        <end position="488"/>
    </location>
</feature>
<protein>
    <submittedName>
        <fullName evidence="2">Uncharacterized protein</fullName>
    </submittedName>
</protein>
<proteinExistence type="predicted"/>
<evidence type="ECO:0000256" key="1">
    <source>
        <dbReference type="SAM" id="Coils"/>
    </source>
</evidence>